<proteinExistence type="predicted"/>
<dbReference type="Gene3D" id="3.40.50.12780">
    <property type="entry name" value="N-terminal domain of ligase-like"/>
    <property type="match status" value="1"/>
</dbReference>
<accession>A0A857M9R8</accession>
<evidence type="ECO:0000313" key="1">
    <source>
        <dbReference type="EMBL" id="QHN39154.1"/>
    </source>
</evidence>
<organism evidence="1">
    <name type="scientific">Gordonia amarae</name>
    <dbReference type="NCBI Taxonomy" id="36821"/>
    <lineage>
        <taxon>Bacteria</taxon>
        <taxon>Bacillati</taxon>
        <taxon>Actinomycetota</taxon>
        <taxon>Actinomycetes</taxon>
        <taxon>Mycobacteriales</taxon>
        <taxon>Gordoniaceae</taxon>
        <taxon>Gordonia</taxon>
    </lineage>
</organism>
<dbReference type="InterPro" id="IPR017523">
    <property type="entry name" value="Rv3268"/>
</dbReference>
<dbReference type="RefSeq" id="WP_005188566.1">
    <property type="nucleotide sequence ID" value="NZ_CP045804.1"/>
</dbReference>
<sequence length="244" mass="25253">MSSASAAGSPTVTAAVFGTIGDWTRPMLTFYDDATGERTELSAATLGNWAAKTANFVVDELGAGPGDVIVVDLPHHWQTAAILLGCWWAGAQVRFDSPAEYDDAVAVFTSPAGLSAYDDADEVIVTSLDPFALPMRDLPPGVTDFSTAVRVHGDNYAARVRADAALNGATTAEVLAAAGRQADADGVTPGARVLSVRGWDDADALTRNLVSVLARGASLVSVAHPADGGTERRAQTEKATLILA</sequence>
<dbReference type="EMBL" id="CP045810">
    <property type="protein sequence ID" value="QHN39154.1"/>
    <property type="molecule type" value="Genomic_DNA"/>
</dbReference>
<dbReference type="InterPro" id="IPR042099">
    <property type="entry name" value="ANL_N_sf"/>
</dbReference>
<dbReference type="SUPFAM" id="SSF56801">
    <property type="entry name" value="Acetyl-CoA synthetase-like"/>
    <property type="match status" value="1"/>
</dbReference>
<protein>
    <submittedName>
        <fullName evidence="1">TIGR03089 family protein</fullName>
    </submittedName>
</protein>
<reference evidence="1" key="1">
    <citation type="journal article" date="2021" name="Nat. Microbiol.">
        <title>Cocultivation of an ultrasmall environmental parasitic bacterium with lytic ability against bacteria associated with wastewater foams.</title>
        <authorList>
            <person name="Batinovic S."/>
            <person name="Rose J.J.A."/>
            <person name="Ratcliffe J."/>
            <person name="Seviour R.J."/>
            <person name="Petrovski S."/>
        </authorList>
    </citation>
    <scope>NUCLEOTIDE SEQUENCE</scope>
    <source>
        <strain evidence="1">CON44</strain>
    </source>
</reference>
<gene>
    <name evidence="1" type="ORF">GII30_08195</name>
</gene>
<name>A0A857M9R8_9ACTN</name>
<dbReference type="NCBIfam" id="TIGR03089">
    <property type="entry name" value="TIGR03089 family protein"/>
    <property type="match status" value="1"/>
</dbReference>
<dbReference type="AlphaFoldDB" id="A0A857M9R8"/>